<feature type="chain" id="PRO_5036486865" evidence="1">
    <location>
        <begin position="20"/>
        <end position="117"/>
    </location>
</feature>
<dbReference type="AlphaFoldDB" id="A0A8X6QSE1"/>
<comment type="caution">
    <text evidence="2">The sequence shown here is derived from an EMBL/GenBank/DDBJ whole genome shotgun (WGS) entry which is preliminary data.</text>
</comment>
<keyword evidence="3" id="KW-1185">Reference proteome</keyword>
<name>A0A8X6QSE1_NEPPI</name>
<sequence length="117" mass="13325">MKLIFLTFAVVFLVAEAHGFFDGSNGNRGMMRPPFGRHPPPSFFPACSDFMKEVHEKMEENRRRPCTKTDRSVCRWNDLMDARMAVTQEPSNDCLTQVEAFYKGIVATTTTKVETEA</sequence>
<proteinExistence type="predicted"/>
<dbReference type="Proteomes" id="UP000887013">
    <property type="component" value="Unassembled WGS sequence"/>
</dbReference>
<feature type="signal peptide" evidence="1">
    <location>
        <begin position="1"/>
        <end position="19"/>
    </location>
</feature>
<reference evidence="2" key="1">
    <citation type="submission" date="2020-08" db="EMBL/GenBank/DDBJ databases">
        <title>Multicomponent nature underlies the extraordinary mechanical properties of spider dragline silk.</title>
        <authorList>
            <person name="Kono N."/>
            <person name="Nakamura H."/>
            <person name="Mori M."/>
            <person name="Yoshida Y."/>
            <person name="Ohtoshi R."/>
            <person name="Malay A.D."/>
            <person name="Moran D.A.P."/>
            <person name="Tomita M."/>
            <person name="Numata K."/>
            <person name="Arakawa K."/>
        </authorList>
    </citation>
    <scope>NUCLEOTIDE SEQUENCE</scope>
</reference>
<evidence type="ECO:0000313" key="2">
    <source>
        <dbReference type="EMBL" id="GFU42006.1"/>
    </source>
</evidence>
<gene>
    <name evidence="2" type="ORF">NPIL_384391</name>
</gene>
<organism evidence="2 3">
    <name type="scientific">Nephila pilipes</name>
    <name type="common">Giant wood spider</name>
    <name type="synonym">Nephila maculata</name>
    <dbReference type="NCBI Taxonomy" id="299642"/>
    <lineage>
        <taxon>Eukaryota</taxon>
        <taxon>Metazoa</taxon>
        <taxon>Ecdysozoa</taxon>
        <taxon>Arthropoda</taxon>
        <taxon>Chelicerata</taxon>
        <taxon>Arachnida</taxon>
        <taxon>Araneae</taxon>
        <taxon>Araneomorphae</taxon>
        <taxon>Entelegynae</taxon>
        <taxon>Araneoidea</taxon>
        <taxon>Nephilidae</taxon>
        <taxon>Nephila</taxon>
    </lineage>
</organism>
<accession>A0A8X6QSE1</accession>
<evidence type="ECO:0000313" key="3">
    <source>
        <dbReference type="Proteomes" id="UP000887013"/>
    </source>
</evidence>
<dbReference type="EMBL" id="BMAW01132102">
    <property type="protein sequence ID" value="GFU42006.1"/>
    <property type="molecule type" value="Genomic_DNA"/>
</dbReference>
<evidence type="ECO:0000256" key="1">
    <source>
        <dbReference type="SAM" id="SignalP"/>
    </source>
</evidence>
<protein>
    <submittedName>
        <fullName evidence="2">U14-Nephitoxin-Nsp1b_1</fullName>
    </submittedName>
</protein>
<keyword evidence="1" id="KW-0732">Signal</keyword>